<evidence type="ECO:0000256" key="3">
    <source>
        <dbReference type="ARBA" id="ARBA00023033"/>
    </source>
</evidence>
<protein>
    <recommendedName>
        <fullName evidence="6">FAD-binding domain-containing protein</fullName>
    </recommendedName>
</protein>
<accession>A0AAD7CXG2</accession>
<organism evidence="4 5">
    <name type="scientific">Mycena rosella</name>
    <name type="common">Pink bonnet</name>
    <name type="synonym">Agaricus rosellus</name>
    <dbReference type="NCBI Taxonomy" id="1033263"/>
    <lineage>
        <taxon>Eukaryota</taxon>
        <taxon>Fungi</taxon>
        <taxon>Dikarya</taxon>
        <taxon>Basidiomycota</taxon>
        <taxon>Agaricomycotina</taxon>
        <taxon>Agaricomycetes</taxon>
        <taxon>Agaricomycetidae</taxon>
        <taxon>Agaricales</taxon>
        <taxon>Marasmiineae</taxon>
        <taxon>Mycenaceae</taxon>
        <taxon>Mycena</taxon>
    </lineage>
</organism>
<comment type="caution">
    <text evidence="4">The sequence shown here is derived from an EMBL/GenBank/DDBJ whole genome shotgun (WGS) entry which is preliminary data.</text>
</comment>
<name>A0AAD7CXG2_MYCRO</name>
<gene>
    <name evidence="4" type="ORF">B0H17DRAFT_1210020</name>
</gene>
<sequence length="124" mass="13322">MSSFETATQIPLKVSIAGEGIGGLAAAIALRRNSHLVQIFETERNAEVGAAIAVPIDSQRVLESFGYSKENPRGVKYEGFEAFEASGSNRTCLAIAVIYTPSSNTWSLVPETAHPRFYTSPVDS</sequence>
<dbReference type="PANTHER" id="PTHR13789">
    <property type="entry name" value="MONOOXYGENASE"/>
    <property type="match status" value="1"/>
</dbReference>
<evidence type="ECO:0000313" key="5">
    <source>
        <dbReference type="Proteomes" id="UP001221757"/>
    </source>
</evidence>
<dbReference type="InterPro" id="IPR050493">
    <property type="entry name" value="FAD-dep_Monooxygenase_BioMet"/>
</dbReference>
<evidence type="ECO:0000313" key="4">
    <source>
        <dbReference type="EMBL" id="KAJ7668168.1"/>
    </source>
</evidence>
<dbReference type="InterPro" id="IPR036188">
    <property type="entry name" value="FAD/NAD-bd_sf"/>
</dbReference>
<dbReference type="AlphaFoldDB" id="A0AAD7CXG2"/>
<evidence type="ECO:0000256" key="1">
    <source>
        <dbReference type="ARBA" id="ARBA00007992"/>
    </source>
</evidence>
<reference evidence="4" key="1">
    <citation type="submission" date="2023-03" db="EMBL/GenBank/DDBJ databases">
        <title>Massive genome expansion in bonnet fungi (Mycena s.s.) driven by repeated elements and novel gene families across ecological guilds.</title>
        <authorList>
            <consortium name="Lawrence Berkeley National Laboratory"/>
            <person name="Harder C.B."/>
            <person name="Miyauchi S."/>
            <person name="Viragh M."/>
            <person name="Kuo A."/>
            <person name="Thoen E."/>
            <person name="Andreopoulos B."/>
            <person name="Lu D."/>
            <person name="Skrede I."/>
            <person name="Drula E."/>
            <person name="Henrissat B."/>
            <person name="Morin E."/>
            <person name="Kohler A."/>
            <person name="Barry K."/>
            <person name="LaButti K."/>
            <person name="Morin E."/>
            <person name="Salamov A."/>
            <person name="Lipzen A."/>
            <person name="Mereny Z."/>
            <person name="Hegedus B."/>
            <person name="Baldrian P."/>
            <person name="Stursova M."/>
            <person name="Weitz H."/>
            <person name="Taylor A."/>
            <person name="Grigoriev I.V."/>
            <person name="Nagy L.G."/>
            <person name="Martin F."/>
            <person name="Kauserud H."/>
        </authorList>
    </citation>
    <scope>NUCLEOTIDE SEQUENCE</scope>
    <source>
        <strain evidence="4">CBHHK067</strain>
    </source>
</reference>
<dbReference type="PANTHER" id="PTHR13789:SF309">
    <property type="entry name" value="PUTATIVE (AFU_ORTHOLOGUE AFUA_6G14510)-RELATED"/>
    <property type="match status" value="1"/>
</dbReference>
<keyword evidence="5" id="KW-1185">Reference proteome</keyword>
<evidence type="ECO:0000256" key="2">
    <source>
        <dbReference type="ARBA" id="ARBA00023002"/>
    </source>
</evidence>
<dbReference type="Gene3D" id="3.30.9.30">
    <property type="match status" value="1"/>
</dbReference>
<proteinExistence type="inferred from homology"/>
<dbReference type="Gene3D" id="3.50.50.60">
    <property type="entry name" value="FAD/NAD(P)-binding domain"/>
    <property type="match status" value="1"/>
</dbReference>
<dbReference type="SUPFAM" id="SSF51905">
    <property type="entry name" value="FAD/NAD(P)-binding domain"/>
    <property type="match status" value="1"/>
</dbReference>
<evidence type="ECO:0008006" key="6">
    <source>
        <dbReference type="Google" id="ProtNLM"/>
    </source>
</evidence>
<keyword evidence="3" id="KW-0503">Monooxygenase</keyword>
<dbReference type="Proteomes" id="UP001221757">
    <property type="component" value="Unassembled WGS sequence"/>
</dbReference>
<dbReference type="EMBL" id="JARKIE010000196">
    <property type="protein sequence ID" value="KAJ7668168.1"/>
    <property type="molecule type" value="Genomic_DNA"/>
</dbReference>
<dbReference type="GO" id="GO:0004497">
    <property type="term" value="F:monooxygenase activity"/>
    <property type="evidence" value="ECO:0007669"/>
    <property type="project" value="UniProtKB-KW"/>
</dbReference>
<keyword evidence="2" id="KW-0560">Oxidoreductase</keyword>
<comment type="similarity">
    <text evidence="1">Belongs to the paxM FAD-dependent monooxygenase family.</text>
</comment>